<proteinExistence type="predicted"/>
<protein>
    <submittedName>
        <fullName evidence="1">Uncharacterized protein</fullName>
    </submittedName>
</protein>
<dbReference type="Proteomes" id="UP000023152">
    <property type="component" value="Unassembled WGS sequence"/>
</dbReference>
<dbReference type="AlphaFoldDB" id="X6NYP0"/>
<keyword evidence="2" id="KW-1185">Reference proteome</keyword>
<gene>
    <name evidence="1" type="ORF">RFI_06112</name>
</gene>
<reference evidence="1 2" key="1">
    <citation type="journal article" date="2013" name="Curr. Biol.">
        <title>The Genome of the Foraminiferan Reticulomyxa filosa.</title>
        <authorList>
            <person name="Glockner G."/>
            <person name="Hulsmann N."/>
            <person name="Schleicher M."/>
            <person name="Noegel A.A."/>
            <person name="Eichinger L."/>
            <person name="Gallinger C."/>
            <person name="Pawlowski J."/>
            <person name="Sierra R."/>
            <person name="Euteneuer U."/>
            <person name="Pillet L."/>
            <person name="Moustafa A."/>
            <person name="Platzer M."/>
            <person name="Groth M."/>
            <person name="Szafranski K."/>
            <person name="Schliwa M."/>
        </authorList>
    </citation>
    <scope>NUCLEOTIDE SEQUENCE [LARGE SCALE GENOMIC DNA]</scope>
</reference>
<organism evidence="1 2">
    <name type="scientific">Reticulomyxa filosa</name>
    <dbReference type="NCBI Taxonomy" id="46433"/>
    <lineage>
        <taxon>Eukaryota</taxon>
        <taxon>Sar</taxon>
        <taxon>Rhizaria</taxon>
        <taxon>Retaria</taxon>
        <taxon>Foraminifera</taxon>
        <taxon>Monothalamids</taxon>
        <taxon>Reticulomyxidae</taxon>
        <taxon>Reticulomyxa</taxon>
    </lineage>
</organism>
<dbReference type="EMBL" id="ASPP01005184">
    <property type="protein sequence ID" value="ETO31008.1"/>
    <property type="molecule type" value="Genomic_DNA"/>
</dbReference>
<sequence length="231" mass="27708">MNEEVIDHCLTEIQMLIFFYFVKSFTIDIYENKSINDKFKITILLYIKLSELLSKNTMDHYCDDPQTSIYIILRISNERQANVKRNLILFAEHNDDIDDKCIDKDDVISTYQDKIIDFCWTSRKVRTLSQTATTLQNTFDLVKYFFTALLQVYSKQYFWILLKAKNMKVVFGSTYTWTVEKHQSYHFLFLKLIKRMQKFDFFSAMTISFLSSEFFFINPLVNTFEKNIEKQ</sequence>
<evidence type="ECO:0000313" key="2">
    <source>
        <dbReference type="Proteomes" id="UP000023152"/>
    </source>
</evidence>
<accession>X6NYP0</accession>
<comment type="caution">
    <text evidence="1">The sequence shown here is derived from an EMBL/GenBank/DDBJ whole genome shotgun (WGS) entry which is preliminary data.</text>
</comment>
<evidence type="ECO:0000313" key="1">
    <source>
        <dbReference type="EMBL" id="ETO31008.1"/>
    </source>
</evidence>
<name>X6NYP0_RETFI</name>